<proteinExistence type="predicted"/>
<dbReference type="AlphaFoldDB" id="A0A4Q1D2H0"/>
<evidence type="ECO:0000313" key="3">
    <source>
        <dbReference type="Proteomes" id="UP000290545"/>
    </source>
</evidence>
<evidence type="ECO:0008006" key="4">
    <source>
        <dbReference type="Google" id="ProtNLM"/>
    </source>
</evidence>
<dbReference type="RefSeq" id="WP_129005668.1">
    <property type="nucleotide sequence ID" value="NZ_SDHZ01000004.1"/>
</dbReference>
<dbReference type="InterPro" id="IPR008969">
    <property type="entry name" value="CarboxyPept-like_regulatory"/>
</dbReference>
<evidence type="ECO:0000313" key="2">
    <source>
        <dbReference type="EMBL" id="RXK81417.1"/>
    </source>
</evidence>
<evidence type="ECO:0000256" key="1">
    <source>
        <dbReference type="SAM" id="SignalP"/>
    </source>
</evidence>
<reference evidence="2 3" key="1">
    <citation type="submission" date="2019-01" db="EMBL/GenBank/DDBJ databases">
        <title>Filimonas sp. strain TTM-71.</title>
        <authorList>
            <person name="Chen W.-M."/>
        </authorList>
    </citation>
    <scope>NUCLEOTIDE SEQUENCE [LARGE SCALE GENOMIC DNA]</scope>
    <source>
        <strain evidence="2 3">TTM-71</strain>
    </source>
</reference>
<name>A0A4Q1D2H0_9BACT</name>
<comment type="caution">
    <text evidence="2">The sequence shown here is derived from an EMBL/GenBank/DDBJ whole genome shotgun (WGS) entry which is preliminary data.</text>
</comment>
<dbReference type="SUPFAM" id="SSF49464">
    <property type="entry name" value="Carboxypeptidase regulatory domain-like"/>
    <property type="match status" value="1"/>
</dbReference>
<dbReference type="Proteomes" id="UP000290545">
    <property type="component" value="Unassembled WGS sequence"/>
</dbReference>
<protein>
    <recommendedName>
        <fullName evidence="4">SusC/RagA family TonB-linked outer membrane protein</fullName>
    </recommendedName>
</protein>
<feature type="chain" id="PRO_5020644187" description="SusC/RagA family TonB-linked outer membrane protein" evidence="1">
    <location>
        <begin position="30"/>
        <end position="266"/>
    </location>
</feature>
<feature type="signal peptide" evidence="1">
    <location>
        <begin position="1"/>
        <end position="29"/>
    </location>
</feature>
<dbReference type="Gene3D" id="2.60.40.1120">
    <property type="entry name" value="Carboxypeptidase-like, regulatory domain"/>
    <property type="match status" value="1"/>
</dbReference>
<sequence length="266" mass="28919">MSTLCLLRGKVLYLLFLATTLCLHNNAQAGPGAPMQDISTTVIKLSKNIFTLSTLFTTIETQANVRFAYDTKELNVNEQIEISAKKIELKQLLTEVSKQSGATFEWSKNTVTVIPPQKKLAEETQFLAAQTVVTGKIVDKSGQPVIKAAVIVKGTGIGTTSDEKGNFRINAKPGDVLEISFVGYQTEEVKVTGDNVLTVVLTELKSSLADVVVVGYGTQKKANLTGAVGVTWKAVPLPTVARRYKERFPVCMPCRVRVNPVMMALL</sequence>
<keyword evidence="3" id="KW-1185">Reference proteome</keyword>
<accession>A0A4Q1D2H0</accession>
<gene>
    <name evidence="2" type="ORF">ESB13_21015</name>
</gene>
<keyword evidence="1" id="KW-0732">Signal</keyword>
<dbReference type="EMBL" id="SDHZ01000004">
    <property type="protein sequence ID" value="RXK81417.1"/>
    <property type="molecule type" value="Genomic_DNA"/>
</dbReference>
<dbReference type="OrthoDB" id="9768177at2"/>
<organism evidence="2 3">
    <name type="scientific">Filimonas effusa</name>
    <dbReference type="NCBI Taxonomy" id="2508721"/>
    <lineage>
        <taxon>Bacteria</taxon>
        <taxon>Pseudomonadati</taxon>
        <taxon>Bacteroidota</taxon>
        <taxon>Chitinophagia</taxon>
        <taxon>Chitinophagales</taxon>
        <taxon>Chitinophagaceae</taxon>
        <taxon>Filimonas</taxon>
    </lineage>
</organism>
<dbReference type="Pfam" id="PF13715">
    <property type="entry name" value="CarbopepD_reg_2"/>
    <property type="match status" value="1"/>
</dbReference>